<evidence type="ECO:0000313" key="7">
    <source>
        <dbReference type="EMBL" id="WWD17419.1"/>
    </source>
</evidence>
<dbReference type="PANTHER" id="PTHR13131:SF5">
    <property type="entry name" value="CYSTINOSIN"/>
    <property type="match status" value="1"/>
</dbReference>
<reference evidence="7" key="2">
    <citation type="submission" date="2024-01" db="EMBL/GenBank/DDBJ databases">
        <title>Comparative genomics of Cryptococcus and Kwoniella reveals pathogenesis evolution and contrasting modes of karyotype evolution via chromosome fusion or intercentromeric recombination.</title>
        <authorList>
            <person name="Coelho M.A."/>
            <person name="David-Palma M."/>
            <person name="Shea T."/>
            <person name="Bowers K."/>
            <person name="McGinley-Smith S."/>
            <person name="Mohammad A.W."/>
            <person name="Gnirke A."/>
            <person name="Yurkov A.M."/>
            <person name="Nowrousian M."/>
            <person name="Sun S."/>
            <person name="Cuomo C.A."/>
            <person name="Heitman J."/>
        </authorList>
    </citation>
    <scope>NUCLEOTIDE SEQUENCE</scope>
    <source>
        <strain evidence="7">CBS 12478</strain>
    </source>
</reference>
<protein>
    <submittedName>
        <fullName evidence="7">Uncharacterized protein</fullName>
    </submittedName>
</protein>
<reference evidence="7" key="1">
    <citation type="submission" date="2017-08" db="EMBL/GenBank/DDBJ databases">
        <authorList>
            <person name="Cuomo C."/>
            <person name="Billmyre B."/>
            <person name="Heitman J."/>
        </authorList>
    </citation>
    <scope>NUCLEOTIDE SEQUENCE</scope>
    <source>
        <strain evidence="7">CBS 12478</strain>
    </source>
</reference>
<dbReference type="Gene3D" id="1.20.1280.290">
    <property type="match status" value="1"/>
</dbReference>
<evidence type="ECO:0000313" key="8">
    <source>
        <dbReference type="Proteomes" id="UP000322225"/>
    </source>
</evidence>
<evidence type="ECO:0000256" key="3">
    <source>
        <dbReference type="ARBA" id="ARBA00022692"/>
    </source>
</evidence>
<comment type="subcellular location">
    <subcellularLocation>
        <location evidence="1">Endomembrane system</location>
        <topology evidence="1">Multi-pass membrane protein</topology>
    </subcellularLocation>
</comment>
<evidence type="ECO:0000256" key="2">
    <source>
        <dbReference type="ARBA" id="ARBA00022448"/>
    </source>
</evidence>
<keyword evidence="6" id="KW-0472">Membrane</keyword>
<proteinExistence type="predicted"/>
<dbReference type="SMART" id="SM00679">
    <property type="entry name" value="CTNS"/>
    <property type="match status" value="2"/>
</dbReference>
<evidence type="ECO:0000256" key="5">
    <source>
        <dbReference type="ARBA" id="ARBA00022989"/>
    </source>
</evidence>
<dbReference type="GO" id="GO:0012505">
    <property type="term" value="C:endomembrane system"/>
    <property type="evidence" value="ECO:0007669"/>
    <property type="project" value="UniProtKB-SubCell"/>
</dbReference>
<dbReference type="AlphaFoldDB" id="A0A5M6BP34"/>
<dbReference type="GeneID" id="43592331"/>
<dbReference type="Pfam" id="PF04193">
    <property type="entry name" value="PQ-loop"/>
    <property type="match status" value="2"/>
</dbReference>
<dbReference type="RefSeq" id="XP_031857582.1">
    <property type="nucleotide sequence ID" value="XM_032008159.1"/>
</dbReference>
<dbReference type="InterPro" id="IPR005282">
    <property type="entry name" value="LC_transporter"/>
</dbReference>
<dbReference type="GO" id="GO:0015184">
    <property type="term" value="F:L-cystine transmembrane transporter activity"/>
    <property type="evidence" value="ECO:0007669"/>
    <property type="project" value="TreeGrafter"/>
</dbReference>
<name>A0A5M6BP34_9TREE</name>
<sequence>MEIARSQQHHPFWEFVVGACGVIYFAAWSYSFYPQIILNFKRRKTTGLSPDFIYINPLGFLALTIWSWGAYFSPIARRQYQARHDGHLPQISVSDLAFSLHAFIISLITLLQVWWYARRSTSLTGLEEDEETPLIHAEEDTKPSSSTWSSIKEVDIFTPRSSIRPSILTDFGLVALIISAVVVAILVWTNKTKTEFLDWLYFVSTIKLIISTVKYVPQVFLNHKLRGMEGFAVGQAICDIIGSVFSFAQLVISSIYIEHDPSGIIANPAKLGLSGLSLSFDLIFLAQKYWLYKEKDSERATSAGDEE</sequence>
<evidence type="ECO:0000256" key="1">
    <source>
        <dbReference type="ARBA" id="ARBA00004127"/>
    </source>
</evidence>
<organism evidence="7 8">
    <name type="scientific">Kwoniella shandongensis</name>
    <dbReference type="NCBI Taxonomy" id="1734106"/>
    <lineage>
        <taxon>Eukaryota</taxon>
        <taxon>Fungi</taxon>
        <taxon>Dikarya</taxon>
        <taxon>Basidiomycota</taxon>
        <taxon>Agaricomycotina</taxon>
        <taxon>Tremellomycetes</taxon>
        <taxon>Tremellales</taxon>
        <taxon>Cryptococcaceae</taxon>
        <taxon>Kwoniella</taxon>
    </lineage>
</organism>
<keyword evidence="4" id="KW-0677">Repeat</keyword>
<dbReference type="PANTHER" id="PTHR13131">
    <property type="entry name" value="CYSTINOSIN"/>
    <property type="match status" value="1"/>
</dbReference>
<dbReference type="EMBL" id="CP144053">
    <property type="protein sequence ID" value="WWD17419.1"/>
    <property type="molecule type" value="Genomic_DNA"/>
</dbReference>
<evidence type="ECO:0000256" key="4">
    <source>
        <dbReference type="ARBA" id="ARBA00022737"/>
    </source>
</evidence>
<dbReference type="Proteomes" id="UP000322225">
    <property type="component" value="Chromosome 3"/>
</dbReference>
<evidence type="ECO:0000256" key="6">
    <source>
        <dbReference type="ARBA" id="ARBA00023136"/>
    </source>
</evidence>
<keyword evidence="3" id="KW-0812">Transmembrane</keyword>
<gene>
    <name evidence="7" type="ORF">CI109_101860</name>
</gene>
<dbReference type="GO" id="GO:0005774">
    <property type="term" value="C:vacuolar membrane"/>
    <property type="evidence" value="ECO:0007669"/>
    <property type="project" value="TreeGrafter"/>
</dbReference>
<keyword evidence="2" id="KW-0813">Transport</keyword>
<dbReference type="InterPro" id="IPR006603">
    <property type="entry name" value="PQ-loop_rpt"/>
</dbReference>
<dbReference type="KEGG" id="ksn:43592331"/>
<accession>A0A5M6BP34</accession>
<keyword evidence="8" id="KW-1185">Reference proteome</keyword>
<dbReference type="OrthoDB" id="75720at2759"/>
<keyword evidence="5" id="KW-1133">Transmembrane helix</keyword>
<dbReference type="GO" id="GO:0000324">
    <property type="term" value="C:fungal-type vacuole"/>
    <property type="evidence" value="ECO:0007669"/>
    <property type="project" value="TreeGrafter"/>
</dbReference>